<proteinExistence type="predicted"/>
<evidence type="ECO:0000313" key="5">
    <source>
        <dbReference type="Ensembl" id="ENSANIP00000004698.1"/>
    </source>
</evidence>
<dbReference type="GO" id="GO:0046872">
    <property type="term" value="F:metal ion binding"/>
    <property type="evidence" value="ECO:0007669"/>
    <property type="project" value="UniProtKB-KW"/>
</dbReference>
<organism evidence="5 6">
    <name type="scientific">Accipiter nisus</name>
    <name type="common">Eurasian sparrowhawk</name>
    <dbReference type="NCBI Taxonomy" id="211598"/>
    <lineage>
        <taxon>Eukaryota</taxon>
        <taxon>Metazoa</taxon>
        <taxon>Chordata</taxon>
        <taxon>Craniata</taxon>
        <taxon>Vertebrata</taxon>
        <taxon>Euteleostomi</taxon>
        <taxon>Archelosauria</taxon>
        <taxon>Archosauria</taxon>
        <taxon>Dinosauria</taxon>
        <taxon>Saurischia</taxon>
        <taxon>Theropoda</taxon>
        <taxon>Coelurosauria</taxon>
        <taxon>Aves</taxon>
        <taxon>Neognathae</taxon>
        <taxon>Neoaves</taxon>
        <taxon>Telluraves</taxon>
        <taxon>Accipitrimorphae</taxon>
        <taxon>Accipitriformes</taxon>
        <taxon>Accipitridae</taxon>
        <taxon>Accipitrinae</taxon>
        <taxon>Accipiter</taxon>
    </lineage>
</organism>
<keyword evidence="2" id="KW-0223">Dioxygenase</keyword>
<sequence length="133" mass="14828">VIIYSCSAHHAATNSGQFELGAFVPNMPAAMRQPPPETKEPLSEGEFLAALPAMNTTVVTLGVLWVLRNEPFDMRPLGCYPEQHFTEETPRRLIGAFQRRLAAISRRIRRRNAGLALPYTYLDPAHIENSVAI</sequence>
<dbReference type="Ensembl" id="ENSANIT00000004851.1">
    <property type="protein sequence ID" value="ENSANIP00000004698.1"/>
    <property type="gene ID" value="ENSANIG00000003203.1"/>
</dbReference>
<keyword evidence="3" id="KW-0560">Oxidoreductase</keyword>
<dbReference type="InterPro" id="IPR000907">
    <property type="entry name" value="LipOase"/>
</dbReference>
<evidence type="ECO:0000256" key="1">
    <source>
        <dbReference type="ARBA" id="ARBA00022723"/>
    </source>
</evidence>
<feature type="domain" description="Lipoxygenase" evidence="4">
    <location>
        <begin position="1"/>
        <end position="133"/>
    </location>
</feature>
<keyword evidence="1" id="KW-0479">Metal-binding</keyword>
<dbReference type="Proteomes" id="UP000694541">
    <property type="component" value="Unplaced"/>
</dbReference>
<protein>
    <recommendedName>
        <fullName evidence="4">Lipoxygenase domain-containing protein</fullName>
    </recommendedName>
</protein>
<name>A0A8B9MFV4_9AVES</name>
<dbReference type="GO" id="GO:0016702">
    <property type="term" value="F:oxidoreductase activity, acting on single donors with incorporation of molecular oxygen, incorporation of two atoms of oxygen"/>
    <property type="evidence" value="ECO:0007669"/>
    <property type="project" value="InterPro"/>
</dbReference>
<accession>A0A8B9MFV4</accession>
<evidence type="ECO:0000259" key="4">
    <source>
        <dbReference type="PROSITE" id="PS51393"/>
    </source>
</evidence>
<dbReference type="AlphaFoldDB" id="A0A8B9MFV4"/>
<dbReference type="PANTHER" id="PTHR11771">
    <property type="entry name" value="LIPOXYGENASE"/>
    <property type="match status" value="1"/>
</dbReference>
<reference evidence="5" key="2">
    <citation type="submission" date="2025-09" db="UniProtKB">
        <authorList>
            <consortium name="Ensembl"/>
        </authorList>
    </citation>
    <scope>IDENTIFICATION</scope>
</reference>
<dbReference type="InterPro" id="IPR036226">
    <property type="entry name" value="LipOase_C_sf"/>
</dbReference>
<dbReference type="InterPro" id="IPR013819">
    <property type="entry name" value="LipOase_C"/>
</dbReference>
<evidence type="ECO:0000313" key="6">
    <source>
        <dbReference type="Proteomes" id="UP000694541"/>
    </source>
</evidence>
<evidence type="ECO:0000256" key="3">
    <source>
        <dbReference type="ARBA" id="ARBA00023002"/>
    </source>
</evidence>
<dbReference type="SUPFAM" id="SSF48484">
    <property type="entry name" value="Lipoxigenase"/>
    <property type="match status" value="1"/>
</dbReference>
<keyword evidence="6" id="KW-1185">Reference proteome</keyword>
<dbReference type="Pfam" id="PF00305">
    <property type="entry name" value="Lipoxygenase"/>
    <property type="match status" value="1"/>
</dbReference>
<reference evidence="5" key="1">
    <citation type="submission" date="2025-08" db="UniProtKB">
        <authorList>
            <consortium name="Ensembl"/>
        </authorList>
    </citation>
    <scope>IDENTIFICATION</scope>
</reference>
<dbReference type="GO" id="GO:0034440">
    <property type="term" value="P:lipid oxidation"/>
    <property type="evidence" value="ECO:0007669"/>
    <property type="project" value="InterPro"/>
</dbReference>
<evidence type="ECO:0000256" key="2">
    <source>
        <dbReference type="ARBA" id="ARBA00022964"/>
    </source>
</evidence>
<dbReference type="PROSITE" id="PS51393">
    <property type="entry name" value="LIPOXYGENASE_3"/>
    <property type="match status" value="1"/>
</dbReference>
<dbReference type="Gene3D" id="1.20.245.10">
    <property type="entry name" value="Lipoxygenase-1, Domain 5"/>
    <property type="match status" value="1"/>
</dbReference>